<name>A0ACB7J9J5_PLECO</name>
<dbReference type="Proteomes" id="UP000824881">
    <property type="component" value="Unassembled WGS sequence"/>
</dbReference>
<sequence>MARLISSRVLPVGNSEWEEEARKIRWASDLRIVKISNFVTAYTSRSFFTQLLLVGVAAAEITTHDKEVQQLLDRFEVHERRRPNTIPRPDPQSYDAPPSEIPARPSQLTNPQQVGHPWTKKMVIIHNQTVHVDGNQTMTTVDGFGNGASVVNRQGKAVYNYIN</sequence>
<evidence type="ECO:0000313" key="2">
    <source>
        <dbReference type="Proteomes" id="UP000824881"/>
    </source>
</evidence>
<proteinExistence type="predicted"/>
<reference evidence="1 2" key="1">
    <citation type="journal article" date="2021" name="Appl. Environ. Microbiol.">
        <title>Genetic linkage and physical mapping for an oyster mushroom Pleurotus cornucopiae and QTL analysis for the trait cap color.</title>
        <authorList>
            <person name="Zhang Y."/>
            <person name="Gao W."/>
            <person name="Sonnenberg A."/>
            <person name="Chen Q."/>
            <person name="Zhang J."/>
            <person name="Huang C."/>
        </authorList>
    </citation>
    <scope>NUCLEOTIDE SEQUENCE [LARGE SCALE GENOMIC DNA]</scope>
    <source>
        <strain evidence="1">CCMSSC00406</strain>
    </source>
</reference>
<evidence type="ECO:0000313" key="1">
    <source>
        <dbReference type="EMBL" id="KAG9226063.1"/>
    </source>
</evidence>
<keyword evidence="2" id="KW-1185">Reference proteome</keyword>
<comment type="caution">
    <text evidence="1">The sequence shown here is derived from an EMBL/GenBank/DDBJ whole genome shotgun (WGS) entry which is preliminary data.</text>
</comment>
<protein>
    <submittedName>
        <fullName evidence="1">Uncharacterized protein</fullName>
    </submittedName>
</protein>
<gene>
    <name evidence="1" type="ORF">CCMSSC00406_0008725</name>
</gene>
<organism evidence="1 2">
    <name type="scientific">Pleurotus cornucopiae</name>
    <name type="common">Cornucopia mushroom</name>
    <dbReference type="NCBI Taxonomy" id="5321"/>
    <lineage>
        <taxon>Eukaryota</taxon>
        <taxon>Fungi</taxon>
        <taxon>Dikarya</taxon>
        <taxon>Basidiomycota</taxon>
        <taxon>Agaricomycotina</taxon>
        <taxon>Agaricomycetes</taxon>
        <taxon>Agaricomycetidae</taxon>
        <taxon>Agaricales</taxon>
        <taxon>Pleurotineae</taxon>
        <taxon>Pleurotaceae</taxon>
        <taxon>Pleurotus</taxon>
    </lineage>
</organism>
<dbReference type="EMBL" id="WQMT02000002">
    <property type="protein sequence ID" value="KAG9226063.1"/>
    <property type="molecule type" value="Genomic_DNA"/>
</dbReference>
<accession>A0ACB7J9J5</accession>